<dbReference type="Proteomes" id="UP000038010">
    <property type="component" value="Unassembled WGS sequence"/>
</dbReference>
<name>A0A0N1HEI2_9EURO</name>
<dbReference type="EMBL" id="LFJN01000005">
    <property type="protein sequence ID" value="KPI43410.1"/>
    <property type="molecule type" value="Genomic_DNA"/>
</dbReference>
<proteinExistence type="predicted"/>
<gene>
    <name evidence="1" type="ORF">AB675_6669</name>
</gene>
<evidence type="ECO:0000313" key="1">
    <source>
        <dbReference type="EMBL" id="KPI43410.1"/>
    </source>
</evidence>
<dbReference type="AlphaFoldDB" id="A0A0N1HEI2"/>
<dbReference type="RefSeq" id="XP_018003373.1">
    <property type="nucleotide sequence ID" value="XM_018146976.1"/>
</dbReference>
<keyword evidence="2" id="KW-1185">Reference proteome</keyword>
<dbReference type="GeneID" id="28738856"/>
<protein>
    <submittedName>
        <fullName evidence="1">Uncharacterized protein</fullName>
    </submittedName>
</protein>
<organism evidence="1 2">
    <name type="scientific">Cyphellophora attinorum</name>
    <dbReference type="NCBI Taxonomy" id="1664694"/>
    <lineage>
        <taxon>Eukaryota</taxon>
        <taxon>Fungi</taxon>
        <taxon>Dikarya</taxon>
        <taxon>Ascomycota</taxon>
        <taxon>Pezizomycotina</taxon>
        <taxon>Eurotiomycetes</taxon>
        <taxon>Chaetothyriomycetidae</taxon>
        <taxon>Chaetothyriales</taxon>
        <taxon>Cyphellophoraceae</taxon>
        <taxon>Cyphellophora</taxon>
    </lineage>
</organism>
<comment type="caution">
    <text evidence="1">The sequence shown here is derived from an EMBL/GenBank/DDBJ whole genome shotgun (WGS) entry which is preliminary data.</text>
</comment>
<dbReference type="VEuPathDB" id="FungiDB:AB675_6669"/>
<reference evidence="1 2" key="1">
    <citation type="submission" date="2015-06" db="EMBL/GenBank/DDBJ databases">
        <title>Draft genome of the ant-associated black yeast Phialophora attae CBS 131958.</title>
        <authorList>
            <person name="Moreno L.F."/>
            <person name="Stielow B.J."/>
            <person name="de Hoog S."/>
            <person name="Vicente V.A."/>
            <person name="Weiss V.A."/>
            <person name="de Vries M."/>
            <person name="Cruz L.M."/>
            <person name="Souza E.M."/>
        </authorList>
    </citation>
    <scope>NUCLEOTIDE SEQUENCE [LARGE SCALE GENOMIC DNA]</scope>
    <source>
        <strain evidence="1 2">CBS 131958</strain>
    </source>
</reference>
<sequence>MVKEGPFEDQLVGGAAPHRPLTSLWFASEQVCHLNQKAQYSPLLALPAEIQKLIWDNLTNPADQSMLALTCKAQASFYMNLGPAKEPRSSPEQRINFLLRLQDFSAHQKYRLCFKCRKFKPLASGWGGMTKYLKNASVNREAAIKGPNCPICVKQSREVAKQTRKLIKG</sequence>
<accession>A0A0N1HEI2</accession>
<evidence type="ECO:0000313" key="2">
    <source>
        <dbReference type="Proteomes" id="UP000038010"/>
    </source>
</evidence>